<evidence type="ECO:0000313" key="3">
    <source>
        <dbReference type="EMBL" id="OAX36736.1"/>
    </source>
</evidence>
<reference evidence="3 4" key="1">
    <citation type="submission" date="2016-06" db="EMBL/GenBank/DDBJ databases">
        <title>Comparative genomics of the ectomycorrhizal sister species Rhizopogon vinicolor and Rhizopogon vesiculosus (Basidiomycota: Boletales) reveals a divergence of the mating type B locus.</title>
        <authorList>
            <consortium name="DOE Joint Genome Institute"/>
            <person name="Mujic A.B."/>
            <person name="Kuo A."/>
            <person name="Tritt A."/>
            <person name="Lipzen A."/>
            <person name="Chen C."/>
            <person name="Johnson J."/>
            <person name="Sharma A."/>
            <person name="Barry K."/>
            <person name="Grigoriev I.V."/>
            <person name="Spatafora J.W."/>
        </authorList>
    </citation>
    <scope>NUCLEOTIDE SEQUENCE [LARGE SCALE GENOMIC DNA]</scope>
    <source>
        <strain evidence="3 4">AM-OR11-026</strain>
    </source>
</reference>
<keyword evidence="4" id="KW-1185">Reference proteome</keyword>
<dbReference type="InterPro" id="IPR046520">
    <property type="entry name" value="DUF6697"/>
</dbReference>
<dbReference type="OrthoDB" id="3219211at2759"/>
<dbReference type="Proteomes" id="UP000092154">
    <property type="component" value="Unassembled WGS sequence"/>
</dbReference>
<dbReference type="EMBL" id="KV448397">
    <property type="protein sequence ID" value="OAX36736.1"/>
    <property type="molecule type" value="Genomic_DNA"/>
</dbReference>
<evidence type="ECO:0000259" key="2">
    <source>
        <dbReference type="Pfam" id="PF20411"/>
    </source>
</evidence>
<feature type="domain" description="DUF6697" evidence="2">
    <location>
        <begin position="271"/>
        <end position="420"/>
    </location>
</feature>
<dbReference type="InParanoid" id="A0A1B7MVW1"/>
<dbReference type="AlphaFoldDB" id="A0A1B7MVW1"/>
<proteinExistence type="predicted"/>
<name>A0A1B7MVW1_9AGAM</name>
<sequence>MTFSEQETANTSDPFQPFFYNDPVGACPTSAEHAQRMDAHDVAELTLIIEMERMRVAEVIAARDTVVHRLEDAYTSVRQKAATIDRLQREIEDLKRSSTPATSATGERVSFAQLPAQDAAISSKIQQPALVEACVANGSCKSASAQVSTWQAPLDTPERPTTGLPRTPPPGCRSETRCDLALFSPSLQSNYRGRIENHFDLRHFEADDFYHPNVPGPLMLGDRPDNSILTRQALLASLPLPVDIPDDALSPILIPPPFTLHEFLGNASGTLKLSLSNYRILGQATTYWCPEREEHGYLLAPVFKCCTNPRVTTAHRWTAVDVIGTMNMPTECFYNKDGKWYYAGVYEAFRMDDLTMQEWEALSTETTQALIRETLAGRKNVSPQNLYETGQLYIAGALRVACIGLQCVGFSTEMYRAVLEQATLGNWHI</sequence>
<dbReference type="Pfam" id="PF20411">
    <property type="entry name" value="DUF6697"/>
    <property type="match status" value="1"/>
</dbReference>
<accession>A0A1B7MVW1</accession>
<organism evidence="3 4">
    <name type="scientific">Rhizopogon vinicolor AM-OR11-026</name>
    <dbReference type="NCBI Taxonomy" id="1314800"/>
    <lineage>
        <taxon>Eukaryota</taxon>
        <taxon>Fungi</taxon>
        <taxon>Dikarya</taxon>
        <taxon>Basidiomycota</taxon>
        <taxon>Agaricomycotina</taxon>
        <taxon>Agaricomycetes</taxon>
        <taxon>Agaricomycetidae</taxon>
        <taxon>Boletales</taxon>
        <taxon>Suillineae</taxon>
        <taxon>Rhizopogonaceae</taxon>
        <taxon>Rhizopogon</taxon>
    </lineage>
</organism>
<protein>
    <recommendedName>
        <fullName evidence="2">DUF6697 domain-containing protein</fullName>
    </recommendedName>
</protein>
<evidence type="ECO:0000313" key="4">
    <source>
        <dbReference type="Proteomes" id="UP000092154"/>
    </source>
</evidence>
<evidence type="ECO:0000256" key="1">
    <source>
        <dbReference type="SAM" id="MobiDB-lite"/>
    </source>
</evidence>
<gene>
    <name evidence="3" type="ORF">K503DRAFT_857807</name>
</gene>
<dbReference type="STRING" id="1314800.A0A1B7MVW1"/>
<feature type="region of interest" description="Disordered" evidence="1">
    <location>
        <begin position="151"/>
        <end position="173"/>
    </location>
</feature>